<dbReference type="AlphaFoldDB" id="A0A8J9UQ09"/>
<accession>A0A8J9UQ09</accession>
<keyword evidence="4" id="KW-0732">Signal</keyword>
<organism evidence="5 6">
    <name type="scientific">Brenthis ino</name>
    <name type="common">lesser marbled fritillary</name>
    <dbReference type="NCBI Taxonomy" id="405034"/>
    <lineage>
        <taxon>Eukaryota</taxon>
        <taxon>Metazoa</taxon>
        <taxon>Ecdysozoa</taxon>
        <taxon>Arthropoda</taxon>
        <taxon>Hexapoda</taxon>
        <taxon>Insecta</taxon>
        <taxon>Pterygota</taxon>
        <taxon>Neoptera</taxon>
        <taxon>Endopterygota</taxon>
        <taxon>Lepidoptera</taxon>
        <taxon>Glossata</taxon>
        <taxon>Ditrysia</taxon>
        <taxon>Papilionoidea</taxon>
        <taxon>Nymphalidae</taxon>
        <taxon>Heliconiinae</taxon>
        <taxon>Argynnini</taxon>
        <taxon>Brenthis</taxon>
    </lineage>
</organism>
<evidence type="ECO:0000256" key="3">
    <source>
        <dbReference type="PIRSR" id="PIRSR015604-1"/>
    </source>
</evidence>
<dbReference type="InterPro" id="IPR006072">
    <property type="entry name" value="Odorant/phero-bd_Lep"/>
</dbReference>
<dbReference type="Gene3D" id="1.10.238.20">
    <property type="entry name" value="Pheromone/general odorant binding protein domain"/>
    <property type="match status" value="1"/>
</dbReference>
<feature type="disulfide bond" evidence="3">
    <location>
        <begin position="121"/>
        <end position="141"/>
    </location>
</feature>
<comment type="similarity">
    <text evidence="1">Belongs to the PBP/GOBP family.</text>
</comment>
<evidence type="ECO:0008006" key="7">
    <source>
        <dbReference type="Google" id="ProtNLM"/>
    </source>
</evidence>
<gene>
    <name evidence="5" type="ORF">BINO364_LOCUS9867</name>
</gene>
<dbReference type="PIRSF" id="PIRSF015604">
    <property type="entry name" value="Odorant/phero_bd"/>
    <property type="match status" value="1"/>
</dbReference>
<evidence type="ECO:0000256" key="2">
    <source>
        <dbReference type="ARBA" id="ARBA00022448"/>
    </source>
</evidence>
<evidence type="ECO:0000313" key="6">
    <source>
        <dbReference type="Proteomes" id="UP000838878"/>
    </source>
</evidence>
<evidence type="ECO:0000256" key="1">
    <source>
        <dbReference type="ARBA" id="ARBA00008098"/>
    </source>
</evidence>
<feature type="signal peptide" evidence="4">
    <location>
        <begin position="1"/>
        <end position="24"/>
    </location>
</feature>
<dbReference type="SMART" id="SM00708">
    <property type="entry name" value="PhBP"/>
    <property type="match status" value="1"/>
</dbReference>
<dbReference type="Pfam" id="PF01395">
    <property type="entry name" value="PBP_GOBP"/>
    <property type="match status" value="1"/>
</dbReference>
<protein>
    <recommendedName>
        <fullName evidence="7">Pheromone binding protein 2</fullName>
    </recommendedName>
</protein>
<dbReference type="PRINTS" id="PR00484">
    <property type="entry name" value="PBPGOBP"/>
</dbReference>
<reference evidence="5" key="1">
    <citation type="submission" date="2021-12" db="EMBL/GenBank/DDBJ databases">
        <authorList>
            <person name="Martin H S."/>
        </authorList>
    </citation>
    <scope>NUCLEOTIDE SEQUENCE</scope>
</reference>
<evidence type="ECO:0000313" key="5">
    <source>
        <dbReference type="EMBL" id="CAH0724113.1"/>
    </source>
</evidence>
<dbReference type="SUPFAM" id="SSF47565">
    <property type="entry name" value="Insect pheromone/odorant-binding proteins"/>
    <property type="match status" value="1"/>
</dbReference>
<keyword evidence="2" id="KW-0813">Transport</keyword>
<evidence type="ECO:0000256" key="4">
    <source>
        <dbReference type="SAM" id="SignalP"/>
    </source>
</evidence>
<sequence>MALQKWRLLTALVCVLVQAHRASSSQEVMHKLTKGFAKAFDECKQELNLSDNIVQDFMNYWKEEYELLNRDTGCAIMCMASKHDLITEDMKLHHENAHGFAKTHGADDDLAKQLVTMIHECEGTHAGIADDCMKTLEVAKCFRVKIHKLKWAPDMETILEELMSDV</sequence>
<feature type="disulfide bond" evidence="3">
    <location>
        <begin position="74"/>
        <end position="132"/>
    </location>
</feature>
<dbReference type="InterPro" id="IPR036728">
    <property type="entry name" value="PBP_GOBP_sf"/>
</dbReference>
<dbReference type="EMBL" id="OV170224">
    <property type="protein sequence ID" value="CAH0724113.1"/>
    <property type="molecule type" value="Genomic_DNA"/>
</dbReference>
<dbReference type="InterPro" id="IPR006170">
    <property type="entry name" value="PBP/GOBP"/>
</dbReference>
<keyword evidence="3" id="KW-1015">Disulfide bond</keyword>
<feature type="disulfide bond" evidence="3">
    <location>
        <begin position="43"/>
        <end position="78"/>
    </location>
</feature>
<dbReference type="CDD" id="cd23992">
    <property type="entry name" value="PBP_GOBP"/>
    <property type="match status" value="1"/>
</dbReference>
<feature type="chain" id="PRO_5035429527" description="Pheromone binding protein 2" evidence="4">
    <location>
        <begin position="25"/>
        <end position="166"/>
    </location>
</feature>
<proteinExistence type="inferred from homology"/>
<dbReference type="Proteomes" id="UP000838878">
    <property type="component" value="Chromosome 4"/>
</dbReference>
<feature type="non-terminal residue" evidence="5">
    <location>
        <position position="166"/>
    </location>
</feature>
<dbReference type="GO" id="GO:0005549">
    <property type="term" value="F:odorant binding"/>
    <property type="evidence" value="ECO:0007669"/>
    <property type="project" value="InterPro"/>
</dbReference>
<dbReference type="OrthoDB" id="7413278at2759"/>
<keyword evidence="6" id="KW-1185">Reference proteome</keyword>
<name>A0A8J9UQ09_9NEOP</name>